<evidence type="ECO:0000313" key="1">
    <source>
        <dbReference type="EMBL" id="CAH2216371.1"/>
    </source>
</evidence>
<dbReference type="EMBL" id="CAKXAJ010015216">
    <property type="protein sequence ID" value="CAH2216371.1"/>
    <property type="molecule type" value="Genomic_DNA"/>
</dbReference>
<gene>
    <name evidence="1" type="primary">jg1459</name>
    <name evidence="1" type="ORF">PAEG_LOCUS4420</name>
</gene>
<evidence type="ECO:0000313" key="2">
    <source>
        <dbReference type="Proteomes" id="UP000838756"/>
    </source>
</evidence>
<organism evidence="1 2">
    <name type="scientific">Pararge aegeria aegeria</name>
    <dbReference type="NCBI Taxonomy" id="348720"/>
    <lineage>
        <taxon>Eukaryota</taxon>
        <taxon>Metazoa</taxon>
        <taxon>Ecdysozoa</taxon>
        <taxon>Arthropoda</taxon>
        <taxon>Hexapoda</taxon>
        <taxon>Insecta</taxon>
        <taxon>Pterygota</taxon>
        <taxon>Neoptera</taxon>
        <taxon>Endopterygota</taxon>
        <taxon>Lepidoptera</taxon>
        <taxon>Glossata</taxon>
        <taxon>Ditrysia</taxon>
        <taxon>Papilionoidea</taxon>
        <taxon>Nymphalidae</taxon>
        <taxon>Satyrinae</taxon>
        <taxon>Satyrini</taxon>
        <taxon>Parargina</taxon>
        <taxon>Pararge</taxon>
    </lineage>
</organism>
<comment type="caution">
    <text evidence="1">The sequence shown here is derived from an EMBL/GenBank/DDBJ whole genome shotgun (WGS) entry which is preliminary data.</text>
</comment>
<sequence>MEKELQKRIEEILEPGG</sequence>
<name>A0A8S4QQZ8_9NEOP</name>
<protein>
    <submittedName>
        <fullName evidence="1">Jg1459 protein</fullName>
    </submittedName>
</protein>
<keyword evidence="2" id="KW-1185">Reference proteome</keyword>
<proteinExistence type="predicted"/>
<feature type="non-terminal residue" evidence="1">
    <location>
        <position position="17"/>
    </location>
</feature>
<dbReference type="Proteomes" id="UP000838756">
    <property type="component" value="Unassembled WGS sequence"/>
</dbReference>
<dbReference type="AlphaFoldDB" id="A0A8S4QQZ8"/>
<accession>A0A8S4QQZ8</accession>
<reference evidence="1" key="1">
    <citation type="submission" date="2022-03" db="EMBL/GenBank/DDBJ databases">
        <authorList>
            <person name="Lindestad O."/>
        </authorList>
    </citation>
    <scope>NUCLEOTIDE SEQUENCE</scope>
</reference>